<name>A0A4S2KGW5_9HYME</name>
<sequence>MDGENASCDAHDSEECAQLSLLRLPVEVFLHICSFLDASTLVHMRPDKLFWLSSCFAIEKQIALWKQQDSMVKLINKYPHYIRAVLLMHGGTTCIGETEFTLVYWKRETPSYEIEDNVRLDLAHDGWIHGLTAIDNTIYSCGCDRSVKSWMLTNTGFVHQRTYEMPNEQMCVLSSCPQRAIIGGAFSGTIYVFDSRSSNNPISQYRPHTTRVTNK</sequence>
<dbReference type="InterPro" id="IPR036047">
    <property type="entry name" value="F-box-like_dom_sf"/>
</dbReference>
<dbReference type="STRING" id="300112.A0A4S2KGW5"/>
<keyword evidence="2" id="KW-1185">Reference proteome</keyword>
<evidence type="ECO:0000313" key="1">
    <source>
        <dbReference type="EMBL" id="TGZ48705.1"/>
    </source>
</evidence>
<organism evidence="1 2">
    <name type="scientific">Temnothorax longispinosus</name>
    <dbReference type="NCBI Taxonomy" id="300112"/>
    <lineage>
        <taxon>Eukaryota</taxon>
        <taxon>Metazoa</taxon>
        <taxon>Ecdysozoa</taxon>
        <taxon>Arthropoda</taxon>
        <taxon>Hexapoda</taxon>
        <taxon>Insecta</taxon>
        <taxon>Pterygota</taxon>
        <taxon>Neoptera</taxon>
        <taxon>Endopterygota</taxon>
        <taxon>Hymenoptera</taxon>
        <taxon>Apocrita</taxon>
        <taxon>Aculeata</taxon>
        <taxon>Formicoidea</taxon>
        <taxon>Formicidae</taxon>
        <taxon>Myrmicinae</taxon>
        <taxon>Temnothorax</taxon>
    </lineage>
</organism>
<dbReference type="SUPFAM" id="SSF81383">
    <property type="entry name" value="F-box domain"/>
    <property type="match status" value="1"/>
</dbReference>
<gene>
    <name evidence="1" type="ORF">DBV15_08001</name>
</gene>
<accession>A0A4S2KGW5</accession>
<reference evidence="1 2" key="1">
    <citation type="journal article" date="2019" name="Philos. Trans. R. Soc. Lond., B, Biol. Sci.">
        <title>Ant behaviour and brain gene expression of defending hosts depend on the ecological success of the intruding social parasite.</title>
        <authorList>
            <person name="Kaur R."/>
            <person name="Stoldt M."/>
            <person name="Jongepier E."/>
            <person name="Feldmeyer B."/>
            <person name="Menzel F."/>
            <person name="Bornberg-Bauer E."/>
            <person name="Foitzik S."/>
        </authorList>
    </citation>
    <scope>NUCLEOTIDE SEQUENCE [LARGE SCALE GENOMIC DNA]</scope>
    <source>
        <tissue evidence="1">Whole body</tissue>
    </source>
</reference>
<dbReference type="InterPro" id="IPR036322">
    <property type="entry name" value="WD40_repeat_dom_sf"/>
</dbReference>
<dbReference type="InterPro" id="IPR015943">
    <property type="entry name" value="WD40/YVTN_repeat-like_dom_sf"/>
</dbReference>
<evidence type="ECO:0000313" key="2">
    <source>
        <dbReference type="Proteomes" id="UP000310200"/>
    </source>
</evidence>
<comment type="caution">
    <text evidence="1">The sequence shown here is derived from an EMBL/GenBank/DDBJ whole genome shotgun (WGS) entry which is preliminary data.</text>
</comment>
<dbReference type="Proteomes" id="UP000310200">
    <property type="component" value="Unassembled WGS sequence"/>
</dbReference>
<dbReference type="EMBL" id="QBLH01002341">
    <property type="protein sequence ID" value="TGZ48705.1"/>
    <property type="molecule type" value="Genomic_DNA"/>
</dbReference>
<proteinExistence type="predicted"/>
<dbReference type="AlphaFoldDB" id="A0A4S2KGW5"/>
<dbReference type="SUPFAM" id="SSF50978">
    <property type="entry name" value="WD40 repeat-like"/>
    <property type="match status" value="1"/>
</dbReference>
<protein>
    <submittedName>
        <fullName evidence="1">F-box/WD repeat-containing protein 9</fullName>
    </submittedName>
</protein>
<dbReference type="Gene3D" id="2.130.10.10">
    <property type="entry name" value="YVTN repeat-like/Quinoprotein amine dehydrogenase"/>
    <property type="match status" value="1"/>
</dbReference>